<dbReference type="GO" id="GO:0000271">
    <property type="term" value="P:polysaccharide biosynthetic process"/>
    <property type="evidence" value="ECO:0007669"/>
    <property type="project" value="UniProtKB-KW"/>
</dbReference>
<evidence type="ECO:0000256" key="6">
    <source>
        <dbReference type="ARBA" id="ARBA00022989"/>
    </source>
</evidence>
<dbReference type="EMBL" id="FWYD01000005">
    <property type="protein sequence ID" value="SMC78288.1"/>
    <property type="molecule type" value="Genomic_DNA"/>
</dbReference>
<name>A0A1W2C0N7_9RHOB</name>
<evidence type="ECO:0000259" key="10">
    <source>
        <dbReference type="Pfam" id="PF02397"/>
    </source>
</evidence>
<gene>
    <name evidence="11" type="ORF">SAMN06295998_105143</name>
</gene>
<evidence type="ECO:0000256" key="3">
    <source>
        <dbReference type="ARBA" id="ARBA00022475"/>
    </source>
</evidence>
<dbReference type="Proteomes" id="UP000192330">
    <property type="component" value="Unassembled WGS sequence"/>
</dbReference>
<evidence type="ECO:0000256" key="4">
    <source>
        <dbReference type="ARBA" id="ARBA00022679"/>
    </source>
</evidence>
<evidence type="ECO:0000256" key="8">
    <source>
        <dbReference type="ARBA" id="ARBA00023169"/>
    </source>
</evidence>
<dbReference type="Pfam" id="PF02397">
    <property type="entry name" value="Bac_transf"/>
    <property type="match status" value="1"/>
</dbReference>
<dbReference type="GO" id="GO:0016780">
    <property type="term" value="F:phosphotransferase activity, for other substituted phosphate groups"/>
    <property type="evidence" value="ECO:0007669"/>
    <property type="project" value="TreeGrafter"/>
</dbReference>
<evidence type="ECO:0000256" key="9">
    <source>
        <dbReference type="SAM" id="Phobius"/>
    </source>
</evidence>
<dbReference type="InterPro" id="IPR003362">
    <property type="entry name" value="Bact_transf"/>
</dbReference>
<organism evidence="11 12">
    <name type="scientific">Primorskyibacter flagellatus</name>
    <dbReference type="NCBI Taxonomy" id="1387277"/>
    <lineage>
        <taxon>Bacteria</taxon>
        <taxon>Pseudomonadati</taxon>
        <taxon>Pseudomonadota</taxon>
        <taxon>Alphaproteobacteria</taxon>
        <taxon>Rhodobacterales</taxon>
        <taxon>Roseobacteraceae</taxon>
        <taxon>Primorskyibacter</taxon>
    </lineage>
</organism>
<protein>
    <submittedName>
        <fullName evidence="11">Sugar transferase involved in LPS biosynthesis (Colanic, teichoic acid)</fullName>
    </submittedName>
</protein>
<sequence length="230" mass="26177">MTVHMRNMLPNAEPEVFIDRPIVIRSARRPFYETSGKRFLDIVLAIIAILPLLAIMVILVPLILLDGGSPIYFQKRIGRNGKTFRMWKLRSMVPNADRALSAFLAENPSARAEWDHSQKLVHDPRITFVGRFIRKTSLDELPQLWNVLKGDMSLVGPRPMMLCQRRLYPGTAYYALRPGITGFWQISARNKSSFADRASFDADYLNDLSLRTDLKVMLRTVGVVLRGTGC</sequence>
<keyword evidence="12" id="KW-1185">Reference proteome</keyword>
<keyword evidence="5 9" id="KW-0812">Transmembrane</keyword>
<feature type="domain" description="Bacterial sugar transferase" evidence="10">
    <location>
        <begin position="37"/>
        <end position="225"/>
    </location>
</feature>
<keyword evidence="4 11" id="KW-0808">Transferase</keyword>
<reference evidence="11 12" key="1">
    <citation type="submission" date="2017-04" db="EMBL/GenBank/DDBJ databases">
        <authorList>
            <person name="Afonso C.L."/>
            <person name="Miller P.J."/>
            <person name="Scott M.A."/>
            <person name="Spackman E."/>
            <person name="Goraichik I."/>
            <person name="Dimitrov K.M."/>
            <person name="Suarez D.L."/>
            <person name="Swayne D.E."/>
        </authorList>
    </citation>
    <scope>NUCLEOTIDE SEQUENCE [LARGE SCALE GENOMIC DNA]</scope>
    <source>
        <strain evidence="11 12">CGMCC 1.12644</strain>
    </source>
</reference>
<evidence type="ECO:0000256" key="2">
    <source>
        <dbReference type="ARBA" id="ARBA00006464"/>
    </source>
</evidence>
<dbReference type="GO" id="GO:0005886">
    <property type="term" value="C:plasma membrane"/>
    <property type="evidence" value="ECO:0007669"/>
    <property type="project" value="UniProtKB-SubCell"/>
</dbReference>
<dbReference type="AlphaFoldDB" id="A0A1W2C0N7"/>
<proteinExistence type="inferred from homology"/>
<keyword evidence="8" id="KW-0270">Exopolysaccharide synthesis</keyword>
<dbReference type="PANTHER" id="PTHR30576">
    <property type="entry name" value="COLANIC BIOSYNTHESIS UDP-GLUCOSE LIPID CARRIER TRANSFERASE"/>
    <property type="match status" value="1"/>
</dbReference>
<feature type="transmembrane region" description="Helical" evidence="9">
    <location>
        <begin position="42"/>
        <end position="65"/>
    </location>
</feature>
<keyword evidence="7 9" id="KW-0472">Membrane</keyword>
<comment type="subcellular location">
    <subcellularLocation>
        <location evidence="1">Cell membrane</location>
    </subcellularLocation>
</comment>
<accession>A0A1W2C0N7</accession>
<evidence type="ECO:0000256" key="7">
    <source>
        <dbReference type="ARBA" id="ARBA00023136"/>
    </source>
</evidence>
<keyword evidence="6 9" id="KW-1133">Transmembrane helix</keyword>
<dbReference type="STRING" id="1387277.SAMN06295998_105143"/>
<evidence type="ECO:0000256" key="5">
    <source>
        <dbReference type="ARBA" id="ARBA00022692"/>
    </source>
</evidence>
<evidence type="ECO:0000313" key="11">
    <source>
        <dbReference type="EMBL" id="SMC78288.1"/>
    </source>
</evidence>
<comment type="similarity">
    <text evidence="2">Belongs to the bacterial sugar transferase family.</text>
</comment>
<evidence type="ECO:0000313" key="12">
    <source>
        <dbReference type="Proteomes" id="UP000192330"/>
    </source>
</evidence>
<evidence type="ECO:0000256" key="1">
    <source>
        <dbReference type="ARBA" id="ARBA00004236"/>
    </source>
</evidence>
<keyword evidence="3" id="KW-1003">Cell membrane</keyword>
<dbReference type="PANTHER" id="PTHR30576:SF4">
    <property type="entry name" value="UNDECAPRENYL-PHOSPHATE GALACTOSE PHOSPHOTRANSFERASE"/>
    <property type="match status" value="1"/>
</dbReference>